<name>A0AA39M3Y9_9BILA</name>
<dbReference type="AlphaFoldDB" id="A0AA39M3Y9"/>
<evidence type="ECO:0000313" key="2">
    <source>
        <dbReference type="EMBL" id="KAK0419704.1"/>
    </source>
</evidence>
<evidence type="ECO:0000256" key="1">
    <source>
        <dbReference type="SAM" id="SignalP"/>
    </source>
</evidence>
<protein>
    <submittedName>
        <fullName evidence="2">Uncharacterized protein</fullName>
    </submittedName>
</protein>
<feature type="signal peptide" evidence="1">
    <location>
        <begin position="1"/>
        <end position="18"/>
    </location>
</feature>
<organism evidence="2 3">
    <name type="scientific">Steinernema hermaphroditum</name>
    <dbReference type="NCBI Taxonomy" id="289476"/>
    <lineage>
        <taxon>Eukaryota</taxon>
        <taxon>Metazoa</taxon>
        <taxon>Ecdysozoa</taxon>
        <taxon>Nematoda</taxon>
        <taxon>Chromadorea</taxon>
        <taxon>Rhabditida</taxon>
        <taxon>Tylenchina</taxon>
        <taxon>Panagrolaimomorpha</taxon>
        <taxon>Strongyloidoidea</taxon>
        <taxon>Steinernematidae</taxon>
        <taxon>Steinernema</taxon>
    </lineage>
</organism>
<dbReference type="EMBL" id="JAUCMV010000002">
    <property type="protein sequence ID" value="KAK0419704.1"/>
    <property type="molecule type" value="Genomic_DNA"/>
</dbReference>
<reference evidence="2" key="1">
    <citation type="submission" date="2023-06" db="EMBL/GenBank/DDBJ databases">
        <title>Genomic analysis of the entomopathogenic nematode Steinernema hermaphroditum.</title>
        <authorList>
            <person name="Schwarz E.M."/>
            <person name="Heppert J.K."/>
            <person name="Baniya A."/>
            <person name="Schwartz H.T."/>
            <person name="Tan C.-H."/>
            <person name="Antoshechkin I."/>
            <person name="Sternberg P.W."/>
            <person name="Goodrich-Blair H."/>
            <person name="Dillman A.R."/>
        </authorList>
    </citation>
    <scope>NUCLEOTIDE SEQUENCE</scope>
    <source>
        <strain evidence="2">PS9179</strain>
        <tissue evidence="2">Whole animal</tissue>
    </source>
</reference>
<keyword evidence="3" id="KW-1185">Reference proteome</keyword>
<gene>
    <name evidence="2" type="ORF">QR680_014278</name>
</gene>
<comment type="caution">
    <text evidence="2">The sequence shown here is derived from an EMBL/GenBank/DDBJ whole genome shotgun (WGS) entry which is preliminary data.</text>
</comment>
<proteinExistence type="predicted"/>
<dbReference type="Proteomes" id="UP001175271">
    <property type="component" value="Unassembled WGS sequence"/>
</dbReference>
<feature type="chain" id="PRO_5041460623" evidence="1">
    <location>
        <begin position="19"/>
        <end position="165"/>
    </location>
</feature>
<keyword evidence="1" id="KW-0732">Signal</keyword>
<accession>A0AA39M3Y9</accession>
<sequence>MKLLFAVLLSLGLTFVSAQLTCNSFVSVAEGFSGNMSTLGIPIDVKDTKSKECKFNKTQEQWCYYAQIGQSLKVSGCDGVQGGIPFLAGATAAMCKGTELNLMKDSKKPVCMKNTIYGADVTICCCNKKNCFTNGKAPEANFVKSKSFFKKDPVADIARAIHLSF</sequence>
<evidence type="ECO:0000313" key="3">
    <source>
        <dbReference type="Proteomes" id="UP001175271"/>
    </source>
</evidence>